<evidence type="ECO:0000259" key="3">
    <source>
        <dbReference type="Pfam" id="PF02771"/>
    </source>
</evidence>
<comment type="similarity">
    <text evidence="2">Belongs to the HpaH/HsaA monooxygenase family.</text>
</comment>
<evidence type="ECO:0000256" key="2">
    <source>
        <dbReference type="ARBA" id="ARBA00049661"/>
    </source>
</evidence>
<proteinExistence type="inferred from homology"/>
<dbReference type="Pfam" id="PF08028">
    <property type="entry name" value="Acyl-CoA_dh_2"/>
    <property type="match status" value="1"/>
</dbReference>
<dbReference type="InterPro" id="IPR046373">
    <property type="entry name" value="Acyl-CoA_Oxase/DH_mid-dom_sf"/>
</dbReference>
<dbReference type="SUPFAM" id="SSF47203">
    <property type="entry name" value="Acyl-CoA dehydrogenase C-terminal domain-like"/>
    <property type="match status" value="1"/>
</dbReference>
<evidence type="ECO:0000256" key="1">
    <source>
        <dbReference type="ARBA" id="ARBA00023002"/>
    </source>
</evidence>
<dbReference type="GO" id="GO:0003995">
    <property type="term" value="F:acyl-CoA dehydrogenase activity"/>
    <property type="evidence" value="ECO:0007669"/>
    <property type="project" value="TreeGrafter"/>
</dbReference>
<evidence type="ECO:0000313" key="6">
    <source>
        <dbReference type="Proteomes" id="UP000186364"/>
    </source>
</evidence>
<keyword evidence="1" id="KW-0560">Oxidoreductase</keyword>
<gene>
    <name evidence="5" type="ORF">BJF93_07870</name>
</gene>
<dbReference type="InterPro" id="IPR050741">
    <property type="entry name" value="Acyl-CoA_dehydrogenase"/>
</dbReference>
<dbReference type="InterPro" id="IPR013107">
    <property type="entry name" value="Acyl-CoA_DH_C"/>
</dbReference>
<evidence type="ECO:0000259" key="4">
    <source>
        <dbReference type="Pfam" id="PF08028"/>
    </source>
</evidence>
<keyword evidence="6" id="KW-1185">Reference proteome</keyword>
<protein>
    <submittedName>
        <fullName evidence="5">Monooxygenase</fullName>
    </submittedName>
</protein>
<dbReference type="Gene3D" id="2.40.110.10">
    <property type="entry name" value="Butyryl-CoA Dehydrogenase, subunit A, domain 2"/>
    <property type="match status" value="1"/>
</dbReference>
<dbReference type="Proteomes" id="UP000186364">
    <property type="component" value="Unassembled WGS sequence"/>
</dbReference>
<keyword evidence="5" id="KW-0503">Monooxygenase</keyword>
<accession>A0A1Q9B1Y8</accession>
<dbReference type="GO" id="GO:0005737">
    <property type="term" value="C:cytoplasm"/>
    <property type="evidence" value="ECO:0007669"/>
    <property type="project" value="TreeGrafter"/>
</dbReference>
<dbReference type="GO" id="GO:0033539">
    <property type="term" value="P:fatty acid beta-oxidation using acyl-CoA dehydrogenase"/>
    <property type="evidence" value="ECO:0007669"/>
    <property type="project" value="TreeGrafter"/>
</dbReference>
<dbReference type="SUPFAM" id="SSF56645">
    <property type="entry name" value="Acyl-CoA dehydrogenase NM domain-like"/>
    <property type="match status" value="1"/>
</dbReference>
<dbReference type="Gene3D" id="1.10.540.10">
    <property type="entry name" value="Acyl-CoA dehydrogenase/oxidase, N-terminal domain"/>
    <property type="match status" value="1"/>
</dbReference>
<reference evidence="5 6" key="1">
    <citation type="submission" date="2016-09" db="EMBL/GenBank/DDBJ databases">
        <title>Rhizobium sp. nov., a novel species isolated from the rice rhizosphere.</title>
        <authorList>
            <person name="Zhao J."/>
            <person name="Zhang X."/>
        </authorList>
    </citation>
    <scope>NUCLEOTIDE SEQUENCE [LARGE SCALE GENOMIC DNA]</scope>
    <source>
        <strain evidence="5 6">1.7048</strain>
    </source>
</reference>
<dbReference type="InterPro" id="IPR013786">
    <property type="entry name" value="AcylCoA_DH/ox_N"/>
</dbReference>
<name>A0A1Q9B1Y8_9HYPH</name>
<dbReference type="EMBL" id="MKIP01000029">
    <property type="protein sequence ID" value="OLP62027.1"/>
    <property type="molecule type" value="Genomic_DNA"/>
</dbReference>
<feature type="domain" description="Acyl-CoA dehydrogenase C-terminal" evidence="4">
    <location>
        <begin position="244"/>
        <end position="379"/>
    </location>
</feature>
<dbReference type="AlphaFoldDB" id="A0A1Q9B1Y8"/>
<dbReference type="PIRSF" id="PIRSF016578">
    <property type="entry name" value="HsaA"/>
    <property type="match status" value="1"/>
</dbReference>
<organism evidence="5 6">
    <name type="scientific">Xaviernesmea oryzae</name>
    <dbReference type="NCBI Taxonomy" id="464029"/>
    <lineage>
        <taxon>Bacteria</taxon>
        <taxon>Pseudomonadati</taxon>
        <taxon>Pseudomonadota</taxon>
        <taxon>Alphaproteobacteria</taxon>
        <taxon>Hyphomicrobiales</taxon>
        <taxon>Rhizobiaceae</taxon>
        <taxon>Rhizobium/Agrobacterium group</taxon>
        <taxon>Xaviernesmea</taxon>
    </lineage>
</organism>
<dbReference type="InterPro" id="IPR036250">
    <property type="entry name" value="AcylCo_DH-like_C"/>
</dbReference>
<dbReference type="GO" id="GO:0016712">
    <property type="term" value="F:oxidoreductase activity, acting on paired donors, with incorporation or reduction of molecular oxygen, reduced flavin or flavoprotein as one donor, and incorporation of one atom of oxygen"/>
    <property type="evidence" value="ECO:0007669"/>
    <property type="project" value="TreeGrafter"/>
</dbReference>
<dbReference type="Pfam" id="PF02771">
    <property type="entry name" value="Acyl-CoA_dh_N"/>
    <property type="match status" value="1"/>
</dbReference>
<dbReference type="InterPro" id="IPR037069">
    <property type="entry name" value="AcylCoA_DH/ox_N_sf"/>
</dbReference>
<dbReference type="GO" id="GO:0050660">
    <property type="term" value="F:flavin adenine dinucleotide binding"/>
    <property type="evidence" value="ECO:0007669"/>
    <property type="project" value="InterPro"/>
</dbReference>
<dbReference type="InterPro" id="IPR009100">
    <property type="entry name" value="AcylCoA_DH/oxidase_NM_dom_sf"/>
</dbReference>
<dbReference type="OrthoDB" id="6184213at2"/>
<dbReference type="Gene3D" id="1.20.140.10">
    <property type="entry name" value="Butyryl-CoA Dehydrogenase, subunit A, domain 3"/>
    <property type="match status" value="1"/>
</dbReference>
<dbReference type="PANTHER" id="PTHR48083">
    <property type="entry name" value="MEDIUM-CHAIN SPECIFIC ACYL-COA DEHYDROGENASE, MITOCHONDRIAL-RELATED"/>
    <property type="match status" value="1"/>
</dbReference>
<evidence type="ECO:0000313" key="5">
    <source>
        <dbReference type="EMBL" id="OLP62027.1"/>
    </source>
</evidence>
<feature type="domain" description="Acyl-CoA dehydrogenase/oxidase N-terminal" evidence="3">
    <location>
        <begin position="29"/>
        <end position="124"/>
    </location>
</feature>
<sequence length="418" mass="45095">MTTQIDLAWGAAPSQHYETIAARFRPLFAEIAKGAVDRELQRRLPVEEIAQLKQAGLGAVRLPEAEGGLGATLPDFFALLIDLSEADSNITQALRGHFGFAEDLVNKPQGLDRARWAARLARGEIAGNAWTEIGNASQEGFSTRLSLRDGKLVVNGEKFYTTGSLLADWIDIGATGLNGESVTFQVRRDDPGVEIIDDWDGFGQTLTASGTTRFTNAEVDPADVVIDENKFRYGAAFYQTVHLATLAGIGRAIATETARAVAERRRHYTNAAGPRSSQDPQVLQIVGRLRSNAYAAGAIVLQVAKALERAHEAHLASDEAAEEKANAIAEIETSQALTVVTSLILEASTLLFDALGASSTRKPLALDRHWRNARTLSSHNPRIYKDRIVGDYAVNGTPPPYQWRIGLSPAAAGEAKAS</sequence>
<comment type="caution">
    <text evidence="5">The sequence shown here is derived from an EMBL/GenBank/DDBJ whole genome shotgun (WGS) entry which is preliminary data.</text>
</comment>
<dbReference type="PANTHER" id="PTHR48083:SF19">
    <property type="entry name" value="FLAVIN-DEPENDENT MONOOXYGENASE, OXYGENASE SUBUNIT HSAA"/>
    <property type="match status" value="1"/>
</dbReference>
<dbReference type="RefSeq" id="WP_075626044.1">
    <property type="nucleotide sequence ID" value="NZ_FOAM01000005.1"/>
</dbReference>